<keyword evidence="2" id="KW-1185">Reference proteome</keyword>
<evidence type="ECO:0008006" key="3">
    <source>
        <dbReference type="Google" id="ProtNLM"/>
    </source>
</evidence>
<evidence type="ECO:0000313" key="2">
    <source>
        <dbReference type="Proteomes" id="UP000034883"/>
    </source>
</evidence>
<evidence type="ECO:0000313" key="1">
    <source>
        <dbReference type="EMBL" id="AKF04960.1"/>
    </source>
</evidence>
<protein>
    <recommendedName>
        <fullName evidence="3">STAS/SEC14 domain-containing protein</fullName>
    </recommendedName>
</protein>
<dbReference type="KEGG" id="samy:DB32_002109"/>
<dbReference type="Proteomes" id="UP000034883">
    <property type="component" value="Chromosome"/>
</dbReference>
<proteinExistence type="predicted"/>
<gene>
    <name evidence="1" type="ORF">DB32_002109</name>
</gene>
<reference evidence="1 2" key="1">
    <citation type="submission" date="2015-03" db="EMBL/GenBank/DDBJ databases">
        <title>Genome assembly of Sandaracinus amylolyticus DSM 53668.</title>
        <authorList>
            <person name="Sharma G."/>
            <person name="Subramanian S."/>
        </authorList>
    </citation>
    <scope>NUCLEOTIDE SEQUENCE [LARGE SCALE GENOMIC DNA]</scope>
    <source>
        <strain evidence="1 2">DSM 53668</strain>
    </source>
</reference>
<organism evidence="1 2">
    <name type="scientific">Sandaracinus amylolyticus</name>
    <dbReference type="NCBI Taxonomy" id="927083"/>
    <lineage>
        <taxon>Bacteria</taxon>
        <taxon>Pseudomonadati</taxon>
        <taxon>Myxococcota</taxon>
        <taxon>Polyangia</taxon>
        <taxon>Polyangiales</taxon>
        <taxon>Sandaracinaceae</taxon>
        <taxon>Sandaracinus</taxon>
    </lineage>
</organism>
<dbReference type="EMBL" id="CP011125">
    <property type="protein sequence ID" value="AKF04960.1"/>
    <property type="molecule type" value="Genomic_DNA"/>
</dbReference>
<accession>A0A0F6YGQ5</accession>
<dbReference type="AlphaFoldDB" id="A0A0F6YGQ5"/>
<sequence>MVVVFPREATIDEVRAYYDELRALLERPGPPLWFLVDLSTMDVVRASPLHRKTAADEFRKIAALFEKRVVGEAFVFSNPLIEGVYVAFTWMTGGPAKVVRETFSSEEKARAWIADRAGVSLANLPRFASVARRAS</sequence>
<name>A0A0F6YGQ5_9BACT</name>